<reference evidence="3 4" key="1">
    <citation type="submission" date="2020-04" db="EMBL/GenBank/DDBJ databases">
        <authorList>
            <consortium name="Genoscope - CEA"/>
            <person name="William W."/>
        </authorList>
    </citation>
    <scope>NUCLEOTIDE SEQUENCE [LARGE SCALE GENOMIC DNA]</scope>
    <source>
        <strain evidence="3 4">SG7</strain>
    </source>
</reference>
<evidence type="ECO:0000313" key="3">
    <source>
        <dbReference type="EMBL" id="CAB3290119.1"/>
    </source>
</evidence>
<dbReference type="GO" id="GO:0016758">
    <property type="term" value="F:hexosyltransferase activity"/>
    <property type="evidence" value="ECO:0007669"/>
    <property type="project" value="InterPro"/>
</dbReference>
<feature type="domain" description="Glycosyl transferase family 28 C-terminal" evidence="2">
    <location>
        <begin position="176"/>
        <end position="269"/>
    </location>
</feature>
<accession>A0A8D6PU04</accession>
<name>A0A8D6PU04_9EURY</name>
<organism evidence="3 4">
    <name type="scientific">Methanocaldococcus lauensis</name>
    <dbReference type="NCBI Taxonomy" id="2546128"/>
    <lineage>
        <taxon>Archaea</taxon>
        <taxon>Methanobacteriati</taxon>
        <taxon>Methanobacteriota</taxon>
        <taxon>Methanomada group</taxon>
        <taxon>Methanococci</taxon>
        <taxon>Methanococcales</taxon>
        <taxon>Methanocaldococcaceae</taxon>
        <taxon>Methanocaldococcus</taxon>
    </lineage>
</organism>
<dbReference type="InterPro" id="IPR020023">
    <property type="entry name" value="PseG"/>
</dbReference>
<sequence length="322" mass="37353">MKIVIITNGGVERGMGHVYRSIALANELKKFNVKDIVFLTKSDIDIVKKIKENNFKVIKCNDDSNILDNIKNIKPEVIIVDDLGIDEDFAKNLKNSCKKLVFFDNLNHLSNKYADVVVNAIVGSGLKNRKYFDEESKTLYFYGPKYLILRDEFYKVKKEMLKKDKENKPIKNILIAFGGSDPSNLTCRVLEELLSKDKNYNINIVLGPKFQYENKLNELVKKHNKNKIKIYKNINNMANLMKDMDLIITSPGMTMFEALFLEVPVVVLYQNELQIEYYYEFLNKYKNKFLHISNVEEFYVDSTDLEIGNGMYEIISEIVGDD</sequence>
<dbReference type="RefSeq" id="WP_214399902.1">
    <property type="nucleotide sequence ID" value="NZ_LR792632.1"/>
</dbReference>
<protein>
    <submittedName>
        <fullName evidence="3">Putative Spore coat polysaccharide biosynthesis protein spsG</fullName>
    </submittedName>
</protein>
<dbReference type="NCBIfam" id="TIGR03590">
    <property type="entry name" value="PseG"/>
    <property type="match status" value="1"/>
</dbReference>
<keyword evidence="4" id="KW-1185">Reference proteome</keyword>
<dbReference type="SUPFAM" id="SSF53756">
    <property type="entry name" value="UDP-Glycosyltransferase/glycogen phosphorylase"/>
    <property type="match status" value="1"/>
</dbReference>
<dbReference type="KEGG" id="mesg:MLAUSG7_1588"/>
<gene>
    <name evidence="3" type="ORF">MLAUSG7_1588</name>
</gene>
<proteinExistence type="inferred from homology"/>
<evidence type="ECO:0000259" key="2">
    <source>
        <dbReference type="Pfam" id="PF04101"/>
    </source>
</evidence>
<dbReference type="AlphaFoldDB" id="A0A8D6PU04"/>
<dbReference type="EMBL" id="LR792632">
    <property type="protein sequence ID" value="CAB3290119.1"/>
    <property type="molecule type" value="Genomic_DNA"/>
</dbReference>
<evidence type="ECO:0000313" key="4">
    <source>
        <dbReference type="Proteomes" id="UP000679213"/>
    </source>
</evidence>
<dbReference type="Gene3D" id="3.40.50.11190">
    <property type="match status" value="1"/>
</dbReference>
<dbReference type="PANTHER" id="PTHR21015">
    <property type="entry name" value="UDP-N-ACETYLGLUCOSAMINE--N-ACETYLMURAMYL-(PENTAPEPTIDE) PYROPHOSPHORYL-UNDECAPRENOL N-ACETYLGLUCOSAMINE TRANSFERASE 1"/>
    <property type="match status" value="1"/>
</dbReference>
<evidence type="ECO:0000256" key="1">
    <source>
        <dbReference type="ARBA" id="ARBA00006962"/>
    </source>
</evidence>
<comment type="similarity">
    <text evidence="1">Belongs to the glycosyltransferase 28 family.</text>
</comment>
<dbReference type="Gene3D" id="3.40.50.2000">
    <property type="entry name" value="Glycogen Phosphorylase B"/>
    <property type="match status" value="1"/>
</dbReference>
<dbReference type="PANTHER" id="PTHR21015:SF22">
    <property type="entry name" value="GLYCOSYLTRANSFERASE"/>
    <property type="match status" value="1"/>
</dbReference>
<dbReference type="InterPro" id="IPR007235">
    <property type="entry name" value="Glyco_trans_28_C"/>
</dbReference>
<dbReference type="Pfam" id="PF04101">
    <property type="entry name" value="Glyco_tran_28_C"/>
    <property type="match status" value="1"/>
</dbReference>
<dbReference type="GeneID" id="65884369"/>
<dbReference type="Proteomes" id="UP000679213">
    <property type="component" value="Chromosome I"/>
</dbReference>